<reference evidence="4" key="1">
    <citation type="submission" date="2021-03" db="EMBL/GenBank/DDBJ databases">
        <title>Roseibium sp. CAU 1637 isolated from Incheon.</title>
        <authorList>
            <person name="Kim W."/>
        </authorList>
    </citation>
    <scope>NUCLEOTIDE SEQUENCE</scope>
    <source>
        <strain evidence="4">CAU 1637</strain>
    </source>
</reference>
<keyword evidence="3" id="KW-0812">Transmembrane</keyword>
<dbReference type="GO" id="GO:0016020">
    <property type="term" value="C:membrane"/>
    <property type="evidence" value="ECO:0007669"/>
    <property type="project" value="InterPro"/>
</dbReference>
<feature type="transmembrane region" description="Helical" evidence="3">
    <location>
        <begin position="38"/>
        <end position="57"/>
    </location>
</feature>
<keyword evidence="3" id="KW-1133">Transmembrane helix</keyword>
<dbReference type="InterPro" id="IPR000462">
    <property type="entry name" value="CDP-OH_P_trans"/>
</dbReference>
<dbReference type="AlphaFoldDB" id="A0A939J5C3"/>
<feature type="transmembrane region" description="Helical" evidence="3">
    <location>
        <begin position="100"/>
        <end position="120"/>
    </location>
</feature>
<comment type="similarity">
    <text evidence="2">Belongs to the CDP-alcohol phosphatidyltransferase class-I family.</text>
</comment>
<dbReference type="GO" id="GO:0008654">
    <property type="term" value="P:phospholipid biosynthetic process"/>
    <property type="evidence" value="ECO:0007669"/>
    <property type="project" value="InterPro"/>
</dbReference>
<sequence>MALGTQVILAATAVLAVIYAVVLYALPHHRHRRFGAANLVTAIRAALVSMIGAAFFFADGLHPADPAMWPLLMMIACALILDGVDGYLARETRQVSDFGARFDMELDALFILFLAAAVYLMGKAGIWVLLIGVMRYLFVLTSCFAARLRNPLPPSFRRKLVCVIQVAALCFALVPFVTSPVSDLISATALVLLSYSFAVDITSLLTRQAAQA</sequence>
<gene>
    <name evidence="4" type="ORF">J0X15_01745</name>
</gene>
<accession>A0A939J5C3</accession>
<name>A0A939J5C3_9HYPH</name>
<evidence type="ECO:0000256" key="1">
    <source>
        <dbReference type="ARBA" id="ARBA00022679"/>
    </source>
</evidence>
<evidence type="ECO:0000256" key="2">
    <source>
        <dbReference type="RuleBase" id="RU003750"/>
    </source>
</evidence>
<organism evidence="4 5">
    <name type="scientific">Roseibium limicola</name>
    <dbReference type="NCBI Taxonomy" id="2816037"/>
    <lineage>
        <taxon>Bacteria</taxon>
        <taxon>Pseudomonadati</taxon>
        <taxon>Pseudomonadota</taxon>
        <taxon>Alphaproteobacteria</taxon>
        <taxon>Hyphomicrobiales</taxon>
        <taxon>Stappiaceae</taxon>
        <taxon>Roseibium</taxon>
    </lineage>
</organism>
<keyword evidence="1 2" id="KW-0808">Transferase</keyword>
<evidence type="ECO:0000256" key="3">
    <source>
        <dbReference type="SAM" id="Phobius"/>
    </source>
</evidence>
<evidence type="ECO:0000313" key="4">
    <source>
        <dbReference type="EMBL" id="MBO0343927.1"/>
    </source>
</evidence>
<keyword evidence="3" id="KW-0472">Membrane</keyword>
<keyword evidence="5" id="KW-1185">Reference proteome</keyword>
<feature type="transmembrane region" description="Helical" evidence="3">
    <location>
        <begin position="184"/>
        <end position="206"/>
    </location>
</feature>
<dbReference type="Gene3D" id="1.20.120.1760">
    <property type="match status" value="1"/>
</dbReference>
<evidence type="ECO:0000313" key="5">
    <source>
        <dbReference type="Proteomes" id="UP000664779"/>
    </source>
</evidence>
<dbReference type="EMBL" id="JAFLNF010000001">
    <property type="protein sequence ID" value="MBO0343927.1"/>
    <property type="molecule type" value="Genomic_DNA"/>
</dbReference>
<dbReference type="InterPro" id="IPR043130">
    <property type="entry name" value="CDP-OH_PTrfase_TM_dom"/>
</dbReference>
<feature type="transmembrane region" description="Helical" evidence="3">
    <location>
        <begin position="69"/>
        <end position="88"/>
    </location>
</feature>
<comment type="caution">
    <text evidence="4">The sequence shown here is derived from an EMBL/GenBank/DDBJ whole genome shotgun (WGS) entry which is preliminary data.</text>
</comment>
<dbReference type="GO" id="GO:0016780">
    <property type="term" value="F:phosphotransferase activity, for other substituted phosphate groups"/>
    <property type="evidence" value="ECO:0007669"/>
    <property type="project" value="InterPro"/>
</dbReference>
<dbReference type="InterPro" id="IPR048254">
    <property type="entry name" value="CDP_ALCOHOL_P_TRANSF_CS"/>
</dbReference>
<proteinExistence type="inferred from homology"/>
<dbReference type="Pfam" id="PF01066">
    <property type="entry name" value="CDP-OH_P_transf"/>
    <property type="match status" value="1"/>
</dbReference>
<feature type="transmembrane region" description="Helical" evidence="3">
    <location>
        <begin position="6"/>
        <end position="26"/>
    </location>
</feature>
<protein>
    <submittedName>
        <fullName evidence="4">CDP-alcohol phosphatidyltransferase family protein</fullName>
    </submittedName>
</protein>
<dbReference type="Proteomes" id="UP000664779">
    <property type="component" value="Unassembled WGS sequence"/>
</dbReference>
<dbReference type="PROSITE" id="PS00379">
    <property type="entry name" value="CDP_ALCOHOL_P_TRANSF"/>
    <property type="match status" value="1"/>
</dbReference>